<dbReference type="AlphaFoldDB" id="A0A699ULC1"/>
<protein>
    <submittedName>
        <fullName evidence="1">Uncharacterized protein</fullName>
    </submittedName>
</protein>
<accession>A0A699ULC1</accession>
<feature type="non-terminal residue" evidence="1">
    <location>
        <position position="1"/>
    </location>
</feature>
<sequence>GRPAESQAQIYKIDIEHANKVLSMQDDELEQAELKEVVEVVTTAKLMTEVVTTDAAIIIAVATAALTITTAPSAARRKKGVIMVQEPKPLKKQAQIEQDEAYTRELEAKLNKNINWDEVIEHVKKKGRQDNAVL</sequence>
<name>A0A699ULC1_TANCI</name>
<evidence type="ECO:0000313" key="1">
    <source>
        <dbReference type="EMBL" id="GFD22116.1"/>
    </source>
</evidence>
<dbReference type="EMBL" id="BKCJ011334608">
    <property type="protein sequence ID" value="GFD22116.1"/>
    <property type="molecule type" value="Genomic_DNA"/>
</dbReference>
<gene>
    <name evidence="1" type="ORF">Tci_894085</name>
</gene>
<feature type="non-terminal residue" evidence="1">
    <location>
        <position position="134"/>
    </location>
</feature>
<proteinExistence type="predicted"/>
<comment type="caution">
    <text evidence="1">The sequence shown here is derived from an EMBL/GenBank/DDBJ whole genome shotgun (WGS) entry which is preliminary data.</text>
</comment>
<organism evidence="1">
    <name type="scientific">Tanacetum cinerariifolium</name>
    <name type="common">Dalmatian daisy</name>
    <name type="synonym">Chrysanthemum cinerariifolium</name>
    <dbReference type="NCBI Taxonomy" id="118510"/>
    <lineage>
        <taxon>Eukaryota</taxon>
        <taxon>Viridiplantae</taxon>
        <taxon>Streptophyta</taxon>
        <taxon>Embryophyta</taxon>
        <taxon>Tracheophyta</taxon>
        <taxon>Spermatophyta</taxon>
        <taxon>Magnoliopsida</taxon>
        <taxon>eudicotyledons</taxon>
        <taxon>Gunneridae</taxon>
        <taxon>Pentapetalae</taxon>
        <taxon>asterids</taxon>
        <taxon>campanulids</taxon>
        <taxon>Asterales</taxon>
        <taxon>Asteraceae</taxon>
        <taxon>Asteroideae</taxon>
        <taxon>Anthemideae</taxon>
        <taxon>Anthemidinae</taxon>
        <taxon>Tanacetum</taxon>
    </lineage>
</organism>
<reference evidence="1" key="1">
    <citation type="journal article" date="2019" name="Sci. Rep.">
        <title>Draft genome of Tanacetum cinerariifolium, the natural source of mosquito coil.</title>
        <authorList>
            <person name="Yamashiro T."/>
            <person name="Shiraishi A."/>
            <person name="Satake H."/>
            <person name="Nakayama K."/>
        </authorList>
    </citation>
    <scope>NUCLEOTIDE SEQUENCE</scope>
</reference>